<feature type="domain" description="Plasmodium RESA N-terminal" evidence="2">
    <location>
        <begin position="115"/>
        <end position="238"/>
    </location>
</feature>
<dbReference type="InterPro" id="IPR044885">
    <property type="entry name" value="PRESA_N_sf"/>
</dbReference>
<evidence type="ECO:0000313" key="4">
    <source>
        <dbReference type="Proteomes" id="UP000030640"/>
    </source>
</evidence>
<dbReference type="OrthoDB" id="381741at2759"/>
<dbReference type="VEuPathDB" id="PlasmoDB:C922_02186"/>
<accession>W7A6S0</accession>
<protein>
    <recommendedName>
        <fullName evidence="2">Plasmodium RESA N-terminal domain-containing protein</fullName>
    </recommendedName>
</protein>
<evidence type="ECO:0000259" key="2">
    <source>
        <dbReference type="Pfam" id="PF09687"/>
    </source>
</evidence>
<keyword evidence="1" id="KW-1133">Transmembrane helix</keyword>
<gene>
    <name evidence="3" type="ORF">C922_02186</name>
</gene>
<name>W7A6S0_9APIC</name>
<feature type="transmembrane region" description="Helical" evidence="1">
    <location>
        <begin position="7"/>
        <end position="24"/>
    </location>
</feature>
<reference evidence="3 4" key="1">
    <citation type="submission" date="2013-02" db="EMBL/GenBank/DDBJ databases">
        <title>The Genome Sequence of Plasmodium inui San Antonio 1.</title>
        <authorList>
            <consortium name="The Broad Institute Genome Sequencing Platform"/>
            <consortium name="The Broad Institute Genome Sequencing Center for Infectious Disease"/>
            <person name="Neafsey D."/>
            <person name="Cheeseman I."/>
            <person name="Volkman S."/>
            <person name="Adams J."/>
            <person name="Walker B."/>
            <person name="Young S.K."/>
            <person name="Zeng Q."/>
            <person name="Gargeya S."/>
            <person name="Fitzgerald M."/>
            <person name="Haas B."/>
            <person name="Abouelleil A."/>
            <person name="Alvarado L."/>
            <person name="Arachchi H.M."/>
            <person name="Berlin A.M."/>
            <person name="Chapman S.B."/>
            <person name="Dewar J."/>
            <person name="Goldberg J."/>
            <person name="Griggs A."/>
            <person name="Gujja S."/>
            <person name="Hansen M."/>
            <person name="Howarth C."/>
            <person name="Imamovic A."/>
            <person name="Larimer J."/>
            <person name="McCowan C."/>
            <person name="Murphy C."/>
            <person name="Neiman D."/>
            <person name="Pearson M."/>
            <person name="Priest M."/>
            <person name="Roberts A."/>
            <person name="Saif S."/>
            <person name="Shea T."/>
            <person name="Sisk P."/>
            <person name="Sykes S."/>
            <person name="Wortman J."/>
            <person name="Nusbaum C."/>
            <person name="Birren B."/>
        </authorList>
    </citation>
    <scope>NUCLEOTIDE SEQUENCE [LARGE SCALE GENOMIC DNA]</scope>
    <source>
        <strain evidence="3 4">San Antonio 1</strain>
    </source>
</reference>
<keyword evidence="1" id="KW-0812">Transmembrane</keyword>
<dbReference type="Gene3D" id="6.10.280.180">
    <property type="entry name" value="Plasmodium RESA, N-terminal helical domain"/>
    <property type="match status" value="1"/>
</dbReference>
<organism evidence="3 4">
    <name type="scientific">Plasmodium inui San Antonio 1</name>
    <dbReference type="NCBI Taxonomy" id="1237626"/>
    <lineage>
        <taxon>Eukaryota</taxon>
        <taxon>Sar</taxon>
        <taxon>Alveolata</taxon>
        <taxon>Apicomplexa</taxon>
        <taxon>Aconoidasida</taxon>
        <taxon>Haemosporida</taxon>
        <taxon>Plasmodiidae</taxon>
        <taxon>Plasmodium</taxon>
        <taxon>Plasmodium (Plasmodium)</taxon>
    </lineage>
</organism>
<keyword evidence="4" id="KW-1185">Reference proteome</keyword>
<evidence type="ECO:0000313" key="3">
    <source>
        <dbReference type="EMBL" id="EUD67480.1"/>
    </source>
</evidence>
<proteinExistence type="predicted"/>
<keyword evidence="1" id="KW-0472">Membrane</keyword>
<dbReference type="GeneID" id="20037460"/>
<dbReference type="EMBL" id="KI965466">
    <property type="protein sequence ID" value="EUD67480.1"/>
    <property type="molecule type" value="Genomic_DNA"/>
</dbReference>
<dbReference type="Proteomes" id="UP000030640">
    <property type="component" value="Unassembled WGS sequence"/>
</dbReference>
<evidence type="ECO:0000256" key="1">
    <source>
        <dbReference type="SAM" id="Phobius"/>
    </source>
</evidence>
<dbReference type="InterPro" id="IPR019111">
    <property type="entry name" value="PRESA_N"/>
</dbReference>
<dbReference type="AlphaFoldDB" id="W7A6S0"/>
<sequence>MSFQRSLLFRAVVLSFFVLLIIIIRNDIYRLQSSNSPLTTYTRFSDSPSRELSEFSYSRGRGNESNYDSREDQVAYKNMMRERYRMREECKRQSGNASRSYSMPYRITEEDVDMELSKKQLNKLINSFGPLIVEYDMYITFYHYHCYLQHNYRKLLIKLEKLAEKLGKRHYIPSEDLNELCMKCKKTIGKKMLNLNYYSYKYFFDFARDSPVEDTERFKIFLEDFVDVWKRKTQKIYKSLKQELTKDIKKYKRRSLLKWW</sequence>
<dbReference type="RefSeq" id="XP_008816007.1">
    <property type="nucleotide sequence ID" value="XM_008817785.1"/>
</dbReference>
<dbReference type="Pfam" id="PF09687">
    <property type="entry name" value="PRESAN"/>
    <property type="match status" value="1"/>
</dbReference>